<feature type="transmembrane region" description="Helical" evidence="2">
    <location>
        <begin position="12"/>
        <end position="30"/>
    </location>
</feature>
<keyword evidence="2" id="KW-0472">Membrane</keyword>
<proteinExistence type="predicted"/>
<reference evidence="3" key="2">
    <citation type="submission" date="2023-06" db="EMBL/GenBank/DDBJ databases">
        <authorList>
            <consortium name="Lawrence Berkeley National Laboratory"/>
            <person name="Mondo S.J."/>
            <person name="Hensen N."/>
            <person name="Bonometti L."/>
            <person name="Westerberg I."/>
            <person name="Brannstrom I.O."/>
            <person name="Guillou S."/>
            <person name="Cros-Aarteil S."/>
            <person name="Calhoun S."/>
            <person name="Haridas S."/>
            <person name="Kuo A."/>
            <person name="Pangilinan J."/>
            <person name="Riley R."/>
            <person name="Labutti K."/>
            <person name="Andreopoulos B."/>
            <person name="Lipzen A."/>
            <person name="Chen C."/>
            <person name="Yanf M."/>
            <person name="Daum C."/>
            <person name="Ng V."/>
            <person name="Clum A."/>
            <person name="Steindorff A."/>
            <person name="Ohm R."/>
            <person name="Martin F."/>
            <person name="Silar P."/>
            <person name="Natvig D."/>
            <person name="Lalanne C."/>
            <person name="Gautier V."/>
            <person name="Ament-Velasquez S.L."/>
            <person name="Kruys A."/>
            <person name="Hutchinson M.I."/>
            <person name="Powell A.J."/>
            <person name="Barry K."/>
            <person name="Miller A.N."/>
            <person name="Grigoriev I.V."/>
            <person name="Debuchy R."/>
            <person name="Gladieux P."/>
            <person name="Thoren M.H."/>
            <person name="Johannesson H."/>
        </authorList>
    </citation>
    <scope>NUCLEOTIDE SEQUENCE</scope>
    <source>
        <strain evidence="3">CBS 333.67</strain>
    </source>
</reference>
<name>A0AAJ0M217_9PEZI</name>
<dbReference type="GeneID" id="87881617"/>
<feature type="region of interest" description="Disordered" evidence="1">
    <location>
        <begin position="28"/>
        <end position="134"/>
    </location>
</feature>
<keyword evidence="2" id="KW-1133">Transmembrane helix</keyword>
<organism evidence="3 4">
    <name type="scientific">Chaetomium strumarium</name>
    <dbReference type="NCBI Taxonomy" id="1170767"/>
    <lineage>
        <taxon>Eukaryota</taxon>
        <taxon>Fungi</taxon>
        <taxon>Dikarya</taxon>
        <taxon>Ascomycota</taxon>
        <taxon>Pezizomycotina</taxon>
        <taxon>Sordariomycetes</taxon>
        <taxon>Sordariomycetidae</taxon>
        <taxon>Sordariales</taxon>
        <taxon>Chaetomiaceae</taxon>
        <taxon>Chaetomium</taxon>
    </lineage>
</organism>
<keyword evidence="2" id="KW-0812">Transmembrane</keyword>
<dbReference type="RefSeq" id="XP_062721931.1">
    <property type="nucleotide sequence ID" value="XM_062862788.1"/>
</dbReference>
<evidence type="ECO:0000313" key="3">
    <source>
        <dbReference type="EMBL" id="KAK3306151.1"/>
    </source>
</evidence>
<feature type="compositionally biased region" description="Polar residues" evidence="1">
    <location>
        <begin position="50"/>
        <end position="76"/>
    </location>
</feature>
<feature type="compositionally biased region" description="Basic and acidic residues" evidence="1">
    <location>
        <begin position="116"/>
        <end position="125"/>
    </location>
</feature>
<accession>A0AAJ0M217</accession>
<reference evidence="3" key="1">
    <citation type="journal article" date="2023" name="Mol. Phylogenet. Evol.">
        <title>Genome-scale phylogeny and comparative genomics of the fungal order Sordariales.</title>
        <authorList>
            <person name="Hensen N."/>
            <person name="Bonometti L."/>
            <person name="Westerberg I."/>
            <person name="Brannstrom I.O."/>
            <person name="Guillou S."/>
            <person name="Cros-Aarteil S."/>
            <person name="Calhoun S."/>
            <person name="Haridas S."/>
            <person name="Kuo A."/>
            <person name="Mondo S."/>
            <person name="Pangilinan J."/>
            <person name="Riley R."/>
            <person name="LaButti K."/>
            <person name="Andreopoulos B."/>
            <person name="Lipzen A."/>
            <person name="Chen C."/>
            <person name="Yan M."/>
            <person name="Daum C."/>
            <person name="Ng V."/>
            <person name="Clum A."/>
            <person name="Steindorff A."/>
            <person name="Ohm R.A."/>
            <person name="Martin F."/>
            <person name="Silar P."/>
            <person name="Natvig D.O."/>
            <person name="Lalanne C."/>
            <person name="Gautier V."/>
            <person name="Ament-Velasquez S.L."/>
            <person name="Kruys A."/>
            <person name="Hutchinson M.I."/>
            <person name="Powell A.J."/>
            <person name="Barry K."/>
            <person name="Miller A.N."/>
            <person name="Grigoriev I.V."/>
            <person name="Debuchy R."/>
            <person name="Gladieux P."/>
            <person name="Hiltunen Thoren M."/>
            <person name="Johannesson H."/>
        </authorList>
    </citation>
    <scope>NUCLEOTIDE SEQUENCE</scope>
    <source>
        <strain evidence="3">CBS 333.67</strain>
    </source>
</reference>
<evidence type="ECO:0000256" key="2">
    <source>
        <dbReference type="SAM" id="Phobius"/>
    </source>
</evidence>
<gene>
    <name evidence="3" type="ORF">B0T15DRAFT_219139</name>
</gene>
<evidence type="ECO:0000256" key="1">
    <source>
        <dbReference type="SAM" id="MobiDB-lite"/>
    </source>
</evidence>
<protein>
    <submittedName>
        <fullName evidence="3">Uncharacterized protein</fullName>
    </submittedName>
</protein>
<sequence length="134" mass="14117">MSQFFGRGQNRTVPIAIAAGLFGGLLYFTGGGTNQPRPRAANDARGQMDVSGTLQSMAGTGGQTARNAEQQDQLSQYDPKDTRIHSADPTAQSKRNPQKVKSDDLGGSVSQSQGKHIGDKGKDSGDLPWKGVGQ</sequence>
<dbReference type="Proteomes" id="UP001273166">
    <property type="component" value="Unassembled WGS sequence"/>
</dbReference>
<keyword evidence="4" id="KW-1185">Reference proteome</keyword>
<dbReference type="AlphaFoldDB" id="A0AAJ0M217"/>
<comment type="caution">
    <text evidence="3">The sequence shown here is derived from an EMBL/GenBank/DDBJ whole genome shotgun (WGS) entry which is preliminary data.</text>
</comment>
<dbReference type="EMBL" id="JAUDZG010000004">
    <property type="protein sequence ID" value="KAK3306151.1"/>
    <property type="molecule type" value="Genomic_DNA"/>
</dbReference>
<evidence type="ECO:0000313" key="4">
    <source>
        <dbReference type="Proteomes" id="UP001273166"/>
    </source>
</evidence>